<keyword evidence="4" id="KW-0520">NAD</keyword>
<comment type="caution">
    <text evidence="8">The sequence shown here is derived from an EMBL/GenBank/DDBJ whole genome shotgun (WGS) entry which is preliminary data.</text>
</comment>
<organism evidence="8 9">
    <name type="scientific">Neolecta irregularis (strain DAH-3)</name>
    <dbReference type="NCBI Taxonomy" id="1198029"/>
    <lineage>
        <taxon>Eukaryota</taxon>
        <taxon>Fungi</taxon>
        <taxon>Dikarya</taxon>
        <taxon>Ascomycota</taxon>
        <taxon>Taphrinomycotina</taxon>
        <taxon>Neolectales</taxon>
        <taxon>Neolectaceae</taxon>
        <taxon>Neolecta</taxon>
    </lineage>
</organism>
<dbReference type="Gene3D" id="3.30.160.110">
    <property type="entry name" value="Siroheme synthase, domain 2"/>
    <property type="match status" value="1"/>
</dbReference>
<feature type="domain" description="Siroheme synthase central" evidence="7">
    <location>
        <begin position="43"/>
        <end position="69"/>
    </location>
</feature>
<evidence type="ECO:0000256" key="4">
    <source>
        <dbReference type="ARBA" id="ARBA00023027"/>
    </source>
</evidence>
<dbReference type="PANTHER" id="PTHR35330:SF1">
    <property type="entry name" value="SIROHEME BIOSYNTHESIS PROTEIN MET8"/>
    <property type="match status" value="1"/>
</dbReference>
<dbReference type="Pfam" id="PF14824">
    <property type="entry name" value="Sirohm_synth_M"/>
    <property type="match status" value="1"/>
</dbReference>
<comment type="pathway">
    <text evidence="1">Porphyrin-containing compound metabolism; siroheme biosynthesis; sirohydrochlorin from precorrin-2: step 1/1.</text>
</comment>
<dbReference type="UniPathway" id="UPA00262">
    <property type="reaction ID" value="UER00222"/>
</dbReference>
<evidence type="ECO:0000256" key="1">
    <source>
        <dbReference type="ARBA" id="ARBA00005010"/>
    </source>
</evidence>
<reference evidence="8 9" key="1">
    <citation type="submission" date="2016-04" db="EMBL/GenBank/DDBJ databases">
        <title>Evolutionary innovation and constraint leading to complex multicellularity in the Ascomycota.</title>
        <authorList>
            <person name="Cisse O."/>
            <person name="Nguyen A."/>
            <person name="Hewitt D.A."/>
            <person name="Jedd G."/>
            <person name="Stajich J.E."/>
        </authorList>
    </citation>
    <scope>NUCLEOTIDE SEQUENCE [LARGE SCALE GENOMIC DNA]</scope>
    <source>
        <strain evidence="8 9">DAH-3</strain>
    </source>
</reference>
<evidence type="ECO:0000313" key="9">
    <source>
        <dbReference type="Proteomes" id="UP000186594"/>
    </source>
</evidence>
<dbReference type="STRING" id="1198029.A0A1U7LNU6"/>
<dbReference type="OMA" id="WEKDCIP"/>
<keyword evidence="9" id="KW-1185">Reference proteome</keyword>
<dbReference type="Proteomes" id="UP000186594">
    <property type="component" value="Unassembled WGS sequence"/>
</dbReference>
<proteinExistence type="predicted"/>
<keyword evidence="5" id="KW-0627">Porphyrin biosynthesis</keyword>
<name>A0A1U7LNU6_NEOID</name>
<evidence type="ECO:0000259" key="6">
    <source>
        <dbReference type="Pfam" id="PF14823"/>
    </source>
</evidence>
<dbReference type="Gene3D" id="3.40.50.720">
    <property type="entry name" value="NAD(P)-binding Rossmann-like Domain"/>
    <property type="match status" value="1"/>
</dbReference>
<evidence type="ECO:0000256" key="2">
    <source>
        <dbReference type="ARBA" id="ARBA00012400"/>
    </source>
</evidence>
<evidence type="ECO:0000256" key="3">
    <source>
        <dbReference type="ARBA" id="ARBA00023002"/>
    </source>
</evidence>
<feature type="domain" description="Siroheme biosynthesis protein Met8 C-terminal" evidence="6">
    <location>
        <begin position="72"/>
        <end position="139"/>
    </location>
</feature>
<dbReference type="Pfam" id="PF14823">
    <property type="entry name" value="Sirohm_synth_C"/>
    <property type="match status" value="1"/>
</dbReference>
<dbReference type="GO" id="GO:0043115">
    <property type="term" value="F:precorrin-2 dehydrogenase activity"/>
    <property type="evidence" value="ECO:0007669"/>
    <property type="project" value="UniProtKB-EC"/>
</dbReference>
<gene>
    <name evidence="8" type="ORF">NEOLI_001059</name>
</gene>
<evidence type="ECO:0000259" key="7">
    <source>
        <dbReference type="Pfam" id="PF14824"/>
    </source>
</evidence>
<keyword evidence="3" id="KW-0560">Oxidoreductase</keyword>
<dbReference type="EC" id="1.3.1.76" evidence="2"/>
<dbReference type="OrthoDB" id="5963193at2759"/>
<dbReference type="PANTHER" id="PTHR35330">
    <property type="entry name" value="SIROHEME BIOSYNTHESIS PROTEIN MET8"/>
    <property type="match status" value="1"/>
</dbReference>
<dbReference type="Pfam" id="PF13241">
    <property type="entry name" value="NAD_binding_7"/>
    <property type="match status" value="1"/>
</dbReference>
<evidence type="ECO:0000256" key="5">
    <source>
        <dbReference type="ARBA" id="ARBA00023244"/>
    </source>
</evidence>
<protein>
    <recommendedName>
        <fullName evidence="2">precorrin-2 dehydrogenase</fullName>
        <ecNumber evidence="2">1.3.1.76</ecNumber>
    </recommendedName>
</protein>
<dbReference type="InterPro" id="IPR028162">
    <property type="entry name" value="Met8_C"/>
</dbReference>
<dbReference type="InterPro" id="IPR028161">
    <property type="entry name" value="Met8-like"/>
</dbReference>
<dbReference type="AlphaFoldDB" id="A0A1U7LNU6"/>
<dbReference type="Gene3D" id="1.10.3280.10">
    <property type="entry name" value="Siroheme synthase, domain 3"/>
    <property type="match status" value="1"/>
</dbReference>
<sequence>MTAIDCPETSRTIYKLCKERKIPVNVADVPSECDFYFGSQYRDGPLQVMVSTNGNGPKLANIIREQIAAGIPENAGDAITKVGKLRQKLREMAPGNEQGPKRMKWMIQVCEKWTLNDFISMSEQDMDELLQNYESGIVPPAKDIISEEFS</sequence>
<dbReference type="InterPro" id="IPR006367">
    <property type="entry name" value="Sirohaem_synthase_N"/>
</dbReference>
<dbReference type="GO" id="GO:0019354">
    <property type="term" value="P:siroheme biosynthetic process"/>
    <property type="evidence" value="ECO:0007669"/>
    <property type="project" value="UniProtKB-UniPathway"/>
</dbReference>
<dbReference type="NCBIfam" id="TIGR01470">
    <property type="entry name" value="cysG_Nterm"/>
    <property type="match status" value="1"/>
</dbReference>
<dbReference type="EMBL" id="LXFE01000904">
    <property type="protein sequence ID" value="OLL24263.1"/>
    <property type="molecule type" value="Genomic_DNA"/>
</dbReference>
<dbReference type="InterPro" id="IPR028281">
    <property type="entry name" value="Sirohaem_synthase_central"/>
</dbReference>
<dbReference type="GO" id="GO:0004325">
    <property type="term" value="F:ferrochelatase activity"/>
    <property type="evidence" value="ECO:0007669"/>
    <property type="project" value="InterPro"/>
</dbReference>
<evidence type="ECO:0000313" key="8">
    <source>
        <dbReference type="EMBL" id="OLL24263.1"/>
    </source>
</evidence>
<dbReference type="SUPFAM" id="SSF75615">
    <property type="entry name" value="Siroheme synthase middle domains-like"/>
    <property type="match status" value="1"/>
</dbReference>
<accession>A0A1U7LNU6</accession>